<dbReference type="CDD" id="cd00104">
    <property type="entry name" value="KAZAL_FS"/>
    <property type="match status" value="1"/>
</dbReference>
<dbReference type="EMBL" id="JH816887">
    <property type="protein sequence ID" value="EKC32752.1"/>
    <property type="molecule type" value="Genomic_DNA"/>
</dbReference>
<dbReference type="Pfam" id="PF00050">
    <property type="entry name" value="Kazal_1"/>
    <property type="match status" value="1"/>
</dbReference>
<dbReference type="HOGENOM" id="CLU_1808091_0_0_1"/>
<proteinExistence type="predicted"/>
<organism evidence="2">
    <name type="scientific">Magallana gigas</name>
    <name type="common">Pacific oyster</name>
    <name type="synonym">Crassostrea gigas</name>
    <dbReference type="NCBI Taxonomy" id="29159"/>
    <lineage>
        <taxon>Eukaryota</taxon>
        <taxon>Metazoa</taxon>
        <taxon>Spiralia</taxon>
        <taxon>Lophotrochozoa</taxon>
        <taxon>Mollusca</taxon>
        <taxon>Bivalvia</taxon>
        <taxon>Autobranchia</taxon>
        <taxon>Pteriomorphia</taxon>
        <taxon>Ostreida</taxon>
        <taxon>Ostreoidea</taxon>
        <taxon>Ostreidae</taxon>
        <taxon>Magallana</taxon>
    </lineage>
</organism>
<dbReference type="AlphaFoldDB" id="K1Q7L2"/>
<accession>K1Q7L2</accession>
<dbReference type="InParanoid" id="K1Q7L2"/>
<protein>
    <submittedName>
        <fullName evidence="2">Uncharacterized protein</fullName>
    </submittedName>
</protein>
<gene>
    <name evidence="2" type="ORF">CGI_10010887</name>
</gene>
<dbReference type="SUPFAM" id="SSF100895">
    <property type="entry name" value="Kazal-type serine protease inhibitors"/>
    <property type="match status" value="1"/>
</dbReference>
<evidence type="ECO:0000256" key="1">
    <source>
        <dbReference type="SAM" id="MobiDB-lite"/>
    </source>
</evidence>
<dbReference type="InterPro" id="IPR036058">
    <property type="entry name" value="Kazal_dom_sf"/>
</dbReference>
<dbReference type="PROSITE" id="PS51465">
    <property type="entry name" value="KAZAL_2"/>
    <property type="match status" value="1"/>
</dbReference>
<feature type="compositionally biased region" description="Polar residues" evidence="1">
    <location>
        <begin position="134"/>
        <end position="143"/>
    </location>
</feature>
<sequence length="143" mass="15624">MSLAPFFRFDRNKERTDNRWSSVGCGRLERGNEPPQYLNLAQQTGTPCVGSTTEPTSTHVWQEPNMKTGLIIVGAVLAAVALCDARSPPRPQVCTADWKPVCGVDNKTYGNVCMAKAKQTAIQADRRTDGRQTIGVQKGSTEL</sequence>
<name>K1Q7L2_MAGGI</name>
<evidence type="ECO:0000313" key="2">
    <source>
        <dbReference type="EMBL" id="EKC32752.1"/>
    </source>
</evidence>
<dbReference type="InterPro" id="IPR002350">
    <property type="entry name" value="Kazal_dom"/>
</dbReference>
<feature type="region of interest" description="Disordered" evidence="1">
    <location>
        <begin position="124"/>
        <end position="143"/>
    </location>
</feature>
<dbReference type="Gene3D" id="3.30.60.30">
    <property type="match status" value="1"/>
</dbReference>
<reference evidence="2" key="1">
    <citation type="journal article" date="2012" name="Nature">
        <title>The oyster genome reveals stress adaptation and complexity of shell formation.</title>
        <authorList>
            <person name="Zhang G."/>
            <person name="Fang X."/>
            <person name="Guo X."/>
            <person name="Li L."/>
            <person name="Luo R."/>
            <person name="Xu F."/>
            <person name="Yang P."/>
            <person name="Zhang L."/>
            <person name="Wang X."/>
            <person name="Qi H."/>
            <person name="Xiong Z."/>
            <person name="Que H."/>
            <person name="Xie Y."/>
            <person name="Holland P.W."/>
            <person name="Paps J."/>
            <person name="Zhu Y."/>
            <person name="Wu F."/>
            <person name="Chen Y."/>
            <person name="Wang J."/>
            <person name="Peng C."/>
            <person name="Meng J."/>
            <person name="Yang L."/>
            <person name="Liu J."/>
            <person name="Wen B."/>
            <person name="Zhang N."/>
            <person name="Huang Z."/>
            <person name="Zhu Q."/>
            <person name="Feng Y."/>
            <person name="Mount A."/>
            <person name="Hedgecock D."/>
            <person name="Xu Z."/>
            <person name="Liu Y."/>
            <person name="Domazet-Loso T."/>
            <person name="Du Y."/>
            <person name="Sun X."/>
            <person name="Zhang S."/>
            <person name="Liu B."/>
            <person name="Cheng P."/>
            <person name="Jiang X."/>
            <person name="Li J."/>
            <person name="Fan D."/>
            <person name="Wang W."/>
            <person name="Fu W."/>
            <person name="Wang T."/>
            <person name="Wang B."/>
            <person name="Zhang J."/>
            <person name="Peng Z."/>
            <person name="Li Y."/>
            <person name="Li N."/>
            <person name="Wang J."/>
            <person name="Chen M."/>
            <person name="He Y."/>
            <person name="Tan F."/>
            <person name="Song X."/>
            <person name="Zheng Q."/>
            <person name="Huang R."/>
            <person name="Yang H."/>
            <person name="Du X."/>
            <person name="Chen L."/>
            <person name="Yang M."/>
            <person name="Gaffney P.M."/>
            <person name="Wang S."/>
            <person name="Luo L."/>
            <person name="She Z."/>
            <person name="Ming Y."/>
            <person name="Huang W."/>
            <person name="Zhang S."/>
            <person name="Huang B."/>
            <person name="Zhang Y."/>
            <person name="Qu T."/>
            <person name="Ni P."/>
            <person name="Miao G."/>
            <person name="Wang J."/>
            <person name="Wang Q."/>
            <person name="Steinberg C.E."/>
            <person name="Wang H."/>
            <person name="Li N."/>
            <person name="Qian L."/>
            <person name="Zhang G."/>
            <person name="Li Y."/>
            <person name="Yang H."/>
            <person name="Liu X."/>
            <person name="Wang J."/>
            <person name="Yin Y."/>
            <person name="Wang J."/>
        </authorList>
    </citation>
    <scope>NUCLEOTIDE SEQUENCE [LARGE SCALE GENOMIC DNA]</scope>
    <source>
        <strain evidence="2">05x7-T-G4-1.051#20</strain>
    </source>
</reference>